<name>A0A382ZCZ5_9ZZZZ</name>
<dbReference type="PANTHER" id="PTHR20883">
    <property type="entry name" value="PHYTANOYL-COA DIOXYGENASE DOMAIN CONTAINING 1"/>
    <property type="match status" value="1"/>
</dbReference>
<dbReference type="SUPFAM" id="SSF51197">
    <property type="entry name" value="Clavaminate synthase-like"/>
    <property type="match status" value="1"/>
</dbReference>
<accession>A0A382ZCZ5</accession>
<dbReference type="PANTHER" id="PTHR20883:SF48">
    <property type="entry name" value="ECTOINE DIOXYGENASE"/>
    <property type="match status" value="1"/>
</dbReference>
<proteinExistence type="predicted"/>
<dbReference type="GO" id="GO:0046872">
    <property type="term" value="F:metal ion binding"/>
    <property type="evidence" value="ECO:0007669"/>
    <property type="project" value="UniProtKB-ARBA"/>
</dbReference>
<reference evidence="1" key="1">
    <citation type="submission" date="2018-05" db="EMBL/GenBank/DDBJ databases">
        <authorList>
            <person name="Lanie J.A."/>
            <person name="Ng W.-L."/>
            <person name="Kazmierczak K.M."/>
            <person name="Andrzejewski T.M."/>
            <person name="Davidsen T.M."/>
            <person name="Wayne K.J."/>
            <person name="Tettelin H."/>
            <person name="Glass J.I."/>
            <person name="Rusch D."/>
            <person name="Podicherti R."/>
            <person name="Tsui H.-C.T."/>
            <person name="Winkler M.E."/>
        </authorList>
    </citation>
    <scope>NUCLEOTIDE SEQUENCE</scope>
</reference>
<dbReference type="Pfam" id="PF05721">
    <property type="entry name" value="PhyH"/>
    <property type="match status" value="1"/>
</dbReference>
<dbReference type="EMBL" id="UINC01182891">
    <property type="protein sequence ID" value="SVD93357.1"/>
    <property type="molecule type" value="Genomic_DNA"/>
</dbReference>
<organism evidence="1">
    <name type="scientific">marine metagenome</name>
    <dbReference type="NCBI Taxonomy" id="408172"/>
    <lineage>
        <taxon>unclassified sequences</taxon>
        <taxon>metagenomes</taxon>
        <taxon>ecological metagenomes</taxon>
    </lineage>
</organism>
<protein>
    <recommendedName>
        <fullName evidence="2">Fe2OG dioxygenase domain-containing protein</fullName>
    </recommendedName>
</protein>
<gene>
    <name evidence="1" type="ORF">METZ01_LOCUS446211</name>
</gene>
<feature type="non-terminal residue" evidence="1">
    <location>
        <position position="224"/>
    </location>
</feature>
<evidence type="ECO:0008006" key="2">
    <source>
        <dbReference type="Google" id="ProtNLM"/>
    </source>
</evidence>
<dbReference type="InterPro" id="IPR008775">
    <property type="entry name" value="Phytyl_CoA_dOase-like"/>
</dbReference>
<evidence type="ECO:0000313" key="1">
    <source>
        <dbReference type="EMBL" id="SVD93357.1"/>
    </source>
</evidence>
<dbReference type="Gene3D" id="2.60.120.620">
    <property type="entry name" value="q2cbj1_9rhob like domain"/>
    <property type="match status" value="1"/>
</dbReference>
<dbReference type="AlphaFoldDB" id="A0A382ZCZ5"/>
<sequence length="224" mass="25629">MLSNKQIKQFKDDGFIKVPSLFSKEEVELISKYTDELQNSPEVSGKEWKYYEDGKLNDDRIICRIENFCKYHTGFNDLSSKGKLIDCVNDCFGEKSILFKDKINFKMPGGAGFTPHQDSQAGWEEYAKFFLTAMVCIDETTLKNGCLEFAAGHNKSGLIGEEFKPLTLKDMENMDFKPIPTQPGDAAFFDCYAPHRSEPNMTNKSRRILLLTYNKLSEGDHREN</sequence>
<dbReference type="GO" id="GO:0016491">
    <property type="term" value="F:oxidoreductase activity"/>
    <property type="evidence" value="ECO:0007669"/>
    <property type="project" value="UniProtKB-ARBA"/>
</dbReference>